<evidence type="ECO:0000256" key="1">
    <source>
        <dbReference type="ARBA" id="ARBA00023224"/>
    </source>
</evidence>
<dbReference type="Gene3D" id="3.30.450.20">
    <property type="entry name" value="PAS domain"/>
    <property type="match status" value="2"/>
</dbReference>
<evidence type="ECO:0000313" key="5">
    <source>
        <dbReference type="EMBL" id="SFC39177.1"/>
    </source>
</evidence>
<keyword evidence="6" id="KW-1185">Reference proteome</keyword>
<evidence type="ECO:0000256" key="2">
    <source>
        <dbReference type="PROSITE-ProRule" id="PRU00284"/>
    </source>
</evidence>
<evidence type="ECO:0000259" key="4">
    <source>
        <dbReference type="PROSITE" id="PS50111"/>
    </source>
</evidence>
<dbReference type="PANTHER" id="PTHR32089">
    <property type="entry name" value="METHYL-ACCEPTING CHEMOTAXIS PROTEIN MCPB"/>
    <property type="match status" value="1"/>
</dbReference>
<dbReference type="SMART" id="SM00283">
    <property type="entry name" value="MA"/>
    <property type="match status" value="1"/>
</dbReference>
<protein>
    <submittedName>
        <fullName evidence="5">Methyl-accepting chemotaxis protein</fullName>
    </submittedName>
</protein>
<dbReference type="OrthoDB" id="9760371at2"/>
<feature type="transmembrane region" description="Helical" evidence="3">
    <location>
        <begin position="302"/>
        <end position="322"/>
    </location>
</feature>
<accession>A0A1I1ISC4</accession>
<evidence type="ECO:0000256" key="3">
    <source>
        <dbReference type="SAM" id="Phobius"/>
    </source>
</evidence>
<dbReference type="RefSeq" id="WP_091529980.1">
    <property type="nucleotide sequence ID" value="NZ_FOLT01000006.1"/>
</dbReference>
<organism evidence="5 6">
    <name type="scientific">Alkalibacterium subtropicum</name>
    <dbReference type="NCBI Taxonomy" id="753702"/>
    <lineage>
        <taxon>Bacteria</taxon>
        <taxon>Bacillati</taxon>
        <taxon>Bacillota</taxon>
        <taxon>Bacilli</taxon>
        <taxon>Lactobacillales</taxon>
        <taxon>Carnobacteriaceae</taxon>
        <taxon>Alkalibacterium</taxon>
    </lineage>
</organism>
<dbReference type="Gene3D" id="1.10.287.950">
    <property type="entry name" value="Methyl-accepting chemotaxis protein"/>
    <property type="match status" value="1"/>
</dbReference>
<dbReference type="GO" id="GO:0016020">
    <property type="term" value="C:membrane"/>
    <property type="evidence" value="ECO:0007669"/>
    <property type="project" value="InterPro"/>
</dbReference>
<dbReference type="GO" id="GO:0007165">
    <property type="term" value="P:signal transduction"/>
    <property type="evidence" value="ECO:0007669"/>
    <property type="project" value="UniProtKB-KW"/>
</dbReference>
<keyword evidence="1 2" id="KW-0807">Transducer</keyword>
<dbReference type="EMBL" id="FOLT01000006">
    <property type="protein sequence ID" value="SFC39177.1"/>
    <property type="molecule type" value="Genomic_DNA"/>
</dbReference>
<dbReference type="STRING" id="753702.SAMN04488102_10626"/>
<feature type="transmembrane region" description="Helical" evidence="3">
    <location>
        <begin position="31"/>
        <end position="52"/>
    </location>
</feature>
<keyword evidence="3" id="KW-1133">Transmembrane helix</keyword>
<dbReference type="InterPro" id="IPR004089">
    <property type="entry name" value="MCPsignal_dom"/>
</dbReference>
<sequence length="695" mass="76575">MEKVKVLKKDKLRVAEKSKTKNRKKSIRTKFILLFTSIVFIPIVIVSIVLFYQMQETVTQRVLQEQRAATRNVVEIFESIGHEAESSVTALSQLELIRNAAEAGDTEELERLMSTIQVATEYISDVFIYLPDARSVGTLDADAIEESKNEWLSETAAADGDIVFSQPYSDVVTSATTMSATMKIEQTNGETSILGVQLDMGSIAELVDNTQIGKTGAPFVITNKGYRQFTQNTELAGLDVSDTSIFTEATDASGELYSDLNARAFPIYYEQVPDMNLIVYGAVTPEEMSAESTLFFRRATRVLLVSIAGALLIALLVSNYLVQVTRTIEKALGDLQMGKLKTRLISYRKKPVKAKENQKKPATTFKENGNELHQIGLSFNRTVKAIEAVVNDIQDRSVNVDNMANDLSAITVQTKKATEEVTGTIQSIAESSSIQTQDTRETVKQMEELSDFVSAISENMQEVGIHADQTVLSLGENDQNMNKVNMTWNQTVHSVNDLKHDISSVDAKVQDVESILRAIQNISEQTNLLALNASIEAARAGEAGKGFSVVAEEIRKLAEKSNASSDMIADLIGEIQNDSSVMVKTLDQVLTDTDKQTDSLKQVTATNEDISLKIQELARHISRSMELVRSVEERKANVVKSLDDIEASAGKNTASTEEVSANSEEILASMEEFSASIDELKRLAGRLRESAKRFS</sequence>
<dbReference type="AlphaFoldDB" id="A0A1I1ISC4"/>
<dbReference type="CDD" id="cd18773">
    <property type="entry name" value="PDC1_HK_sensor"/>
    <property type="match status" value="1"/>
</dbReference>
<feature type="domain" description="Methyl-accepting transducer" evidence="4">
    <location>
        <begin position="410"/>
        <end position="667"/>
    </location>
</feature>
<proteinExistence type="predicted"/>
<keyword evidence="3" id="KW-0472">Membrane</keyword>
<dbReference type="Proteomes" id="UP000199612">
    <property type="component" value="Unassembled WGS sequence"/>
</dbReference>
<evidence type="ECO:0000313" key="6">
    <source>
        <dbReference type="Proteomes" id="UP000199612"/>
    </source>
</evidence>
<gene>
    <name evidence="5" type="ORF">SAMN04488102_10626</name>
</gene>
<name>A0A1I1ISC4_9LACT</name>
<dbReference type="PANTHER" id="PTHR32089:SF112">
    <property type="entry name" value="LYSOZYME-LIKE PROTEIN-RELATED"/>
    <property type="match status" value="1"/>
</dbReference>
<dbReference type="Pfam" id="PF00015">
    <property type="entry name" value="MCPsignal"/>
    <property type="match status" value="1"/>
</dbReference>
<dbReference type="SUPFAM" id="SSF58104">
    <property type="entry name" value="Methyl-accepting chemotaxis protein (MCP) signaling domain"/>
    <property type="match status" value="1"/>
</dbReference>
<dbReference type="PROSITE" id="PS50111">
    <property type="entry name" value="CHEMOTAXIS_TRANSDUC_2"/>
    <property type="match status" value="1"/>
</dbReference>
<keyword evidence="3" id="KW-0812">Transmembrane</keyword>
<reference evidence="6" key="1">
    <citation type="submission" date="2016-10" db="EMBL/GenBank/DDBJ databases">
        <authorList>
            <person name="Varghese N."/>
            <person name="Submissions S."/>
        </authorList>
    </citation>
    <scope>NUCLEOTIDE SEQUENCE [LARGE SCALE GENOMIC DNA]</scope>
    <source>
        <strain evidence="6">DSM 23664</strain>
    </source>
</reference>